<feature type="compositionally biased region" description="Basic and acidic residues" evidence="1">
    <location>
        <begin position="114"/>
        <end position="127"/>
    </location>
</feature>
<dbReference type="GeneID" id="18839197"/>
<proteinExistence type="predicted"/>
<protein>
    <submittedName>
        <fullName evidence="2">Uncharacterized protein</fullName>
    </submittedName>
</protein>
<dbReference type="EMBL" id="JH719413">
    <property type="protein sequence ID" value="EJF60861.1"/>
    <property type="molecule type" value="Genomic_DNA"/>
</dbReference>
<gene>
    <name evidence="2" type="ORF">DICSQDRAFT_170721</name>
</gene>
<name>R7SXN5_DICSQ</name>
<evidence type="ECO:0000313" key="2">
    <source>
        <dbReference type="EMBL" id="EJF60861.1"/>
    </source>
</evidence>
<dbReference type="HOGENOM" id="CLU_1461267_0_0_1"/>
<evidence type="ECO:0000313" key="3">
    <source>
        <dbReference type="Proteomes" id="UP000053319"/>
    </source>
</evidence>
<dbReference type="OrthoDB" id="3356389at2759"/>
<dbReference type="AlphaFoldDB" id="R7SXN5"/>
<organism evidence="2 3">
    <name type="scientific">Dichomitus squalens (strain LYAD-421)</name>
    <name type="common">Western red white-rot fungus</name>
    <dbReference type="NCBI Taxonomy" id="732165"/>
    <lineage>
        <taxon>Eukaryota</taxon>
        <taxon>Fungi</taxon>
        <taxon>Dikarya</taxon>
        <taxon>Basidiomycota</taxon>
        <taxon>Agaricomycotina</taxon>
        <taxon>Agaricomycetes</taxon>
        <taxon>Polyporales</taxon>
        <taxon>Polyporaceae</taxon>
        <taxon>Dichomitus</taxon>
    </lineage>
</organism>
<dbReference type="RefSeq" id="XP_007366396.1">
    <property type="nucleotide sequence ID" value="XM_007366334.1"/>
</dbReference>
<dbReference type="KEGG" id="dsq:DICSQDRAFT_170721"/>
<dbReference type="Proteomes" id="UP000053319">
    <property type="component" value="Unassembled WGS sequence"/>
</dbReference>
<sequence length="185" mass="21276">MPYPVKEVWPSESVECAMFEPFENAVQSFRVQANQKHRYPYSPSQHFDAIRQNGRRPLRKLSARTVADVLADFSENHVILYVRSDKNNHFEYRLRPARDPKALSHNEPIPPPRYVEHCDAPPAPKERSYRTVPTLRMAGTGRQIVPAARKPETIAPSVFVPVQDYHQWSETRAVRYAASPGEITL</sequence>
<evidence type="ECO:0000256" key="1">
    <source>
        <dbReference type="SAM" id="MobiDB-lite"/>
    </source>
</evidence>
<accession>R7SXN5</accession>
<reference evidence="2 3" key="1">
    <citation type="journal article" date="2012" name="Science">
        <title>The Paleozoic origin of enzymatic lignin decomposition reconstructed from 31 fungal genomes.</title>
        <authorList>
            <person name="Floudas D."/>
            <person name="Binder M."/>
            <person name="Riley R."/>
            <person name="Barry K."/>
            <person name="Blanchette R.A."/>
            <person name="Henrissat B."/>
            <person name="Martinez A.T."/>
            <person name="Otillar R."/>
            <person name="Spatafora J.W."/>
            <person name="Yadav J.S."/>
            <person name="Aerts A."/>
            <person name="Benoit I."/>
            <person name="Boyd A."/>
            <person name="Carlson A."/>
            <person name="Copeland A."/>
            <person name="Coutinho P.M."/>
            <person name="de Vries R.P."/>
            <person name="Ferreira P."/>
            <person name="Findley K."/>
            <person name="Foster B."/>
            <person name="Gaskell J."/>
            <person name="Glotzer D."/>
            <person name="Gorecki P."/>
            <person name="Heitman J."/>
            <person name="Hesse C."/>
            <person name="Hori C."/>
            <person name="Igarashi K."/>
            <person name="Jurgens J.A."/>
            <person name="Kallen N."/>
            <person name="Kersten P."/>
            <person name="Kohler A."/>
            <person name="Kuees U."/>
            <person name="Kumar T.K.A."/>
            <person name="Kuo A."/>
            <person name="LaButti K."/>
            <person name="Larrondo L.F."/>
            <person name="Lindquist E."/>
            <person name="Ling A."/>
            <person name="Lombard V."/>
            <person name="Lucas S."/>
            <person name="Lundell T."/>
            <person name="Martin R."/>
            <person name="McLaughlin D.J."/>
            <person name="Morgenstern I."/>
            <person name="Morin E."/>
            <person name="Murat C."/>
            <person name="Nagy L.G."/>
            <person name="Nolan M."/>
            <person name="Ohm R.A."/>
            <person name="Patyshakuliyeva A."/>
            <person name="Rokas A."/>
            <person name="Ruiz-Duenas F.J."/>
            <person name="Sabat G."/>
            <person name="Salamov A."/>
            <person name="Samejima M."/>
            <person name="Schmutz J."/>
            <person name="Slot J.C."/>
            <person name="St John F."/>
            <person name="Stenlid J."/>
            <person name="Sun H."/>
            <person name="Sun S."/>
            <person name="Syed K."/>
            <person name="Tsang A."/>
            <person name="Wiebenga A."/>
            <person name="Young D."/>
            <person name="Pisabarro A."/>
            <person name="Eastwood D.C."/>
            <person name="Martin F."/>
            <person name="Cullen D."/>
            <person name="Grigoriev I.V."/>
            <person name="Hibbett D.S."/>
        </authorList>
    </citation>
    <scope>NUCLEOTIDE SEQUENCE [LARGE SCALE GENOMIC DNA]</scope>
    <source>
        <strain evidence="2 3">LYAD-421 SS1</strain>
    </source>
</reference>
<feature type="region of interest" description="Disordered" evidence="1">
    <location>
        <begin position="101"/>
        <end position="127"/>
    </location>
</feature>